<evidence type="ECO:0000313" key="2">
    <source>
        <dbReference type="Proteomes" id="UP000663722"/>
    </source>
</evidence>
<proteinExistence type="predicted"/>
<gene>
    <name evidence="1" type="ORF">dnm_044500</name>
</gene>
<evidence type="ECO:0000313" key="1">
    <source>
        <dbReference type="EMBL" id="QTA88405.1"/>
    </source>
</evidence>
<name>A0A975BNY8_9BACT</name>
<accession>A0A975BNY8</accession>
<sequence length="49" mass="5734">MKLEIRRVSGFSRMPSFKFQVSNFKFQLPTFNFQLPTYSGFITIAPTAR</sequence>
<dbReference type="EMBL" id="CP061800">
    <property type="protein sequence ID" value="QTA88405.1"/>
    <property type="molecule type" value="Genomic_DNA"/>
</dbReference>
<dbReference type="AlphaFoldDB" id="A0A975BNY8"/>
<keyword evidence="2" id="KW-1185">Reference proteome</keyword>
<organism evidence="1 2">
    <name type="scientific">Desulfonema magnum</name>
    <dbReference type="NCBI Taxonomy" id="45655"/>
    <lineage>
        <taxon>Bacteria</taxon>
        <taxon>Pseudomonadati</taxon>
        <taxon>Thermodesulfobacteriota</taxon>
        <taxon>Desulfobacteria</taxon>
        <taxon>Desulfobacterales</taxon>
        <taxon>Desulfococcaceae</taxon>
        <taxon>Desulfonema</taxon>
    </lineage>
</organism>
<protein>
    <submittedName>
        <fullName evidence="1">Uncharacterized protein</fullName>
    </submittedName>
</protein>
<dbReference type="KEGG" id="dmm:dnm_044500"/>
<dbReference type="Proteomes" id="UP000663722">
    <property type="component" value="Chromosome"/>
</dbReference>
<reference evidence="1" key="1">
    <citation type="journal article" date="2021" name="Microb. Physiol.">
        <title>Proteogenomic Insights into the Physiology of Marine, Sulfate-Reducing, Filamentous Desulfonema limicola and Desulfonema magnum.</title>
        <authorList>
            <person name="Schnaars V."/>
            <person name="Wohlbrand L."/>
            <person name="Scheve S."/>
            <person name="Hinrichs C."/>
            <person name="Reinhardt R."/>
            <person name="Rabus R."/>
        </authorList>
    </citation>
    <scope>NUCLEOTIDE SEQUENCE</scope>
    <source>
        <strain evidence="1">4be13</strain>
    </source>
</reference>